<feature type="transmembrane region" description="Helical" evidence="1">
    <location>
        <begin position="90"/>
        <end position="114"/>
    </location>
</feature>
<gene>
    <name evidence="2" type="ORF">F7D14_10235</name>
</gene>
<evidence type="ECO:0000313" key="3">
    <source>
        <dbReference type="Proteomes" id="UP000422569"/>
    </source>
</evidence>
<accession>A0A6B8M5S5</accession>
<dbReference type="EMBL" id="CP044331">
    <property type="protein sequence ID" value="QGM97808.1"/>
    <property type="molecule type" value="Genomic_DNA"/>
</dbReference>
<dbReference type="Proteomes" id="UP000422569">
    <property type="component" value="Chromosome"/>
</dbReference>
<organism evidence="2 3">
    <name type="scientific">Methylocystis parvus</name>
    <dbReference type="NCBI Taxonomy" id="134"/>
    <lineage>
        <taxon>Bacteria</taxon>
        <taxon>Pseudomonadati</taxon>
        <taxon>Pseudomonadota</taxon>
        <taxon>Alphaproteobacteria</taxon>
        <taxon>Hyphomicrobiales</taxon>
        <taxon>Methylocystaceae</taxon>
        <taxon>Methylocystis</taxon>
    </lineage>
</organism>
<reference evidence="2 3" key="1">
    <citation type="submission" date="2019-09" db="EMBL/GenBank/DDBJ databases">
        <title>Isolation and complete genome sequencing of Methylocystis species.</title>
        <authorList>
            <person name="Rumah B.L."/>
            <person name="Stead C.E."/>
            <person name="Stevens B.C."/>
            <person name="Minton N.P."/>
            <person name="Grosse-Honebrink A."/>
            <person name="Zhang Y."/>
        </authorList>
    </citation>
    <scope>NUCLEOTIDE SEQUENCE [LARGE SCALE GENOMIC DNA]</scope>
    <source>
        <strain evidence="2 3">BRCS2</strain>
    </source>
</reference>
<keyword evidence="3" id="KW-1185">Reference proteome</keyword>
<dbReference type="RefSeq" id="WP_154419889.1">
    <property type="nucleotide sequence ID" value="NZ_CP044331.1"/>
</dbReference>
<dbReference type="KEGG" id="mpar:F7D14_10235"/>
<name>A0A6B8M5S5_9HYPH</name>
<proteinExistence type="predicted"/>
<sequence>MAKAPDALTVSRIYTAREGQRVCLSRLYAGKQIIHAALLGALVCSDSSLPSVKRHRRNDGAELSVKGDRWSLSWKRKEPFSFKFKSGRGFIAMAAAIFDISPGSAAVLFLEIIASEKFDAKTSRAIASVVDDFYLQRKSKPGK</sequence>
<keyword evidence="1" id="KW-1133">Transmembrane helix</keyword>
<evidence type="ECO:0000313" key="2">
    <source>
        <dbReference type="EMBL" id="QGM97808.1"/>
    </source>
</evidence>
<evidence type="ECO:0000256" key="1">
    <source>
        <dbReference type="SAM" id="Phobius"/>
    </source>
</evidence>
<keyword evidence="1" id="KW-0472">Membrane</keyword>
<protein>
    <submittedName>
        <fullName evidence="2">Uncharacterized protein</fullName>
    </submittedName>
</protein>
<dbReference type="AlphaFoldDB" id="A0A6B8M5S5"/>
<keyword evidence="1" id="KW-0812">Transmembrane</keyword>